<evidence type="ECO:0000256" key="1">
    <source>
        <dbReference type="SAM" id="Phobius"/>
    </source>
</evidence>
<comment type="caution">
    <text evidence="2">The sequence shown here is derived from an EMBL/GenBank/DDBJ whole genome shotgun (WGS) entry which is preliminary data.</text>
</comment>
<dbReference type="Proteomes" id="UP000239388">
    <property type="component" value="Unassembled WGS sequence"/>
</dbReference>
<reference evidence="2 3" key="1">
    <citation type="submission" date="2018-02" db="EMBL/GenBank/DDBJ databases">
        <title>Comparative genomes isolates from brazilian mangrove.</title>
        <authorList>
            <person name="Araujo J.E."/>
            <person name="Taketani R.G."/>
            <person name="Silva M.C.P."/>
            <person name="Loureco M.V."/>
            <person name="Andreote F.D."/>
        </authorList>
    </citation>
    <scope>NUCLEOTIDE SEQUENCE [LARGE SCALE GENOMIC DNA]</scope>
    <source>
        <strain evidence="2 3">NAP PRIS-MGV</strain>
    </source>
</reference>
<dbReference type="AlphaFoldDB" id="A0A2S8FWP0"/>
<proteinExistence type="predicted"/>
<feature type="transmembrane region" description="Helical" evidence="1">
    <location>
        <begin position="25"/>
        <end position="51"/>
    </location>
</feature>
<evidence type="ECO:0000313" key="2">
    <source>
        <dbReference type="EMBL" id="PQO36596.1"/>
    </source>
</evidence>
<feature type="transmembrane region" description="Helical" evidence="1">
    <location>
        <begin position="58"/>
        <end position="83"/>
    </location>
</feature>
<accession>A0A2S8FWP0</accession>
<dbReference type="EMBL" id="PUIB01000012">
    <property type="protein sequence ID" value="PQO36596.1"/>
    <property type="molecule type" value="Genomic_DNA"/>
</dbReference>
<evidence type="ECO:0000313" key="3">
    <source>
        <dbReference type="Proteomes" id="UP000239388"/>
    </source>
</evidence>
<organism evidence="2 3">
    <name type="scientific">Blastopirellula marina</name>
    <dbReference type="NCBI Taxonomy" id="124"/>
    <lineage>
        <taxon>Bacteria</taxon>
        <taxon>Pseudomonadati</taxon>
        <taxon>Planctomycetota</taxon>
        <taxon>Planctomycetia</taxon>
        <taxon>Pirellulales</taxon>
        <taxon>Pirellulaceae</taxon>
        <taxon>Blastopirellula</taxon>
    </lineage>
</organism>
<protein>
    <submittedName>
        <fullName evidence="2">Uncharacterized protein</fullName>
    </submittedName>
</protein>
<feature type="transmembrane region" description="Helical" evidence="1">
    <location>
        <begin position="147"/>
        <end position="165"/>
    </location>
</feature>
<name>A0A2S8FWP0_9BACT</name>
<keyword evidence="1" id="KW-1133">Transmembrane helix</keyword>
<sequence>MISVKSIGRLLAWFLSYTSTNCTTMIAFSIVLIGFVLAWSVVGFAVAILFLKFRWNLVGGFLLATFGWLPIIMGIGALVYAVWEGKLSSQQLLLDEIYMGQSDAEVIASSIGYLLGIVVGTLVGLWPRRKEGEKNERWARTWPVIRTFVTGGTAVLMAWSLFFLADWRASASLRELRAKYADQLETQEQLALQNEHDTTSAHDSLLLSLLQETSPVWIEQTSDFHAMETTRPQKFPLQDTKLLQAFVPGSTQIDAMRQLVDRHQEAFQNLRTQVLEAGDPFHYWHPLVARLVAFDALVHLHDDDLDAVLLDMQLLRTMGTELLDERSDDCQAFQWFEYYRFLVFQAVLGKVSPVPEVIYNEMLQPIAGLRQSIHRALNKEMEHSIVAWIDHLLAAPKSKNLSYEHWRTAAIERMLFAESLPGTIEKLEQELNHYYVDETLICTPFGTASFPGFWNDYQWHDLTDFLENMVHQTNFSASHFVHYEMIRVAQKLEAFQQKHDRYPDEDEMLRMMGEDQWQAGIDLVPFRNKQSDETVGVLIFDRRHHNLDDHLGIYLGDSIFRLVDNLDDLEIFDKDSTTGNVLWKFDPRIQSILKPTLPEYGDSKPTDRVDPID</sequence>
<keyword evidence="1" id="KW-0472">Membrane</keyword>
<keyword evidence="1" id="KW-0812">Transmembrane</keyword>
<gene>
    <name evidence="2" type="ORF">C5Y98_11410</name>
</gene>
<feature type="transmembrane region" description="Helical" evidence="1">
    <location>
        <begin position="106"/>
        <end position="126"/>
    </location>
</feature>